<dbReference type="GO" id="GO:0016020">
    <property type="term" value="C:membrane"/>
    <property type="evidence" value="ECO:0007669"/>
    <property type="project" value="UniProtKB-SubCell"/>
</dbReference>
<dbReference type="InterPro" id="IPR001958">
    <property type="entry name" value="Tet-R_TetA/multi-R_MdtG-like"/>
</dbReference>
<comment type="similarity">
    <text evidence="2">Belongs to the major facilitator superfamily. Vesicular transporter family.</text>
</comment>
<proteinExistence type="inferred from homology"/>
<feature type="transmembrane region" description="Helical" evidence="7">
    <location>
        <begin position="104"/>
        <end position="128"/>
    </location>
</feature>
<evidence type="ECO:0000256" key="3">
    <source>
        <dbReference type="ARBA" id="ARBA00022448"/>
    </source>
</evidence>
<evidence type="ECO:0000256" key="2">
    <source>
        <dbReference type="ARBA" id="ARBA00006829"/>
    </source>
</evidence>
<evidence type="ECO:0000256" key="5">
    <source>
        <dbReference type="ARBA" id="ARBA00022989"/>
    </source>
</evidence>
<evidence type="ECO:0000313" key="10">
    <source>
        <dbReference type="Proteomes" id="UP001251528"/>
    </source>
</evidence>
<dbReference type="AlphaFoldDB" id="A0AAJ0CHL4"/>
<feature type="transmembrane region" description="Helical" evidence="7">
    <location>
        <begin position="160"/>
        <end position="183"/>
    </location>
</feature>
<dbReference type="InterPro" id="IPR036259">
    <property type="entry name" value="MFS_trans_sf"/>
</dbReference>
<dbReference type="InterPro" id="IPR050930">
    <property type="entry name" value="MFS_Vesicular_Transporter"/>
</dbReference>
<dbReference type="GO" id="GO:0022857">
    <property type="term" value="F:transmembrane transporter activity"/>
    <property type="evidence" value="ECO:0007669"/>
    <property type="project" value="InterPro"/>
</dbReference>
<dbReference type="PANTHER" id="PTHR23506">
    <property type="entry name" value="GH10249P"/>
    <property type="match status" value="1"/>
</dbReference>
<dbReference type="SUPFAM" id="SSF103473">
    <property type="entry name" value="MFS general substrate transporter"/>
    <property type="match status" value="1"/>
</dbReference>
<name>A0AAJ0CHL4_9HYPO</name>
<feature type="transmembrane region" description="Helical" evidence="7">
    <location>
        <begin position="134"/>
        <end position="153"/>
    </location>
</feature>
<dbReference type="Gene3D" id="1.20.1250.20">
    <property type="entry name" value="MFS general substrate transporter like domains"/>
    <property type="match status" value="1"/>
</dbReference>
<accession>A0AAJ0CHL4</accession>
<evidence type="ECO:0000256" key="6">
    <source>
        <dbReference type="ARBA" id="ARBA00023136"/>
    </source>
</evidence>
<keyword evidence="5 7" id="KW-1133">Transmembrane helix</keyword>
<sequence length="186" mass="19670">MRLISHTISRQNEVPKRPKCLELRSSRWFITTVVAVATAIDISMYGMISPVTPTALRDRASLPDGQIQAWTSALLSLFAAALLVTSPIIGYVADRTESRRRPYVFGLFELAAATGLLCAGTHLGLWIVGRLCQGAAASVVWVVGAALLVDTVGKDGLVESIGYVSMAPSLGTVAGPLLGGVLYENG</sequence>
<keyword evidence="3" id="KW-0813">Transport</keyword>
<dbReference type="EMBL" id="JASWJB010000223">
    <property type="protein sequence ID" value="KAK2593210.1"/>
    <property type="molecule type" value="Genomic_DNA"/>
</dbReference>
<keyword evidence="10" id="KW-1185">Reference proteome</keyword>
<reference evidence="9" key="1">
    <citation type="submission" date="2023-06" db="EMBL/GenBank/DDBJ databases">
        <title>Conoideocrella luteorostrata (Hypocreales: Clavicipitaceae), a potential biocontrol fungus for elongate hemlock scale in United States Christmas tree production areas.</title>
        <authorList>
            <person name="Barrett H."/>
            <person name="Lovett B."/>
            <person name="Macias A.M."/>
            <person name="Stajich J.E."/>
            <person name="Kasson M.T."/>
        </authorList>
    </citation>
    <scope>NUCLEOTIDE SEQUENCE</scope>
    <source>
        <strain evidence="9">ARSEF 14590</strain>
    </source>
</reference>
<comment type="caution">
    <text evidence="9">The sequence shown here is derived from an EMBL/GenBank/DDBJ whole genome shotgun (WGS) entry which is preliminary data.</text>
</comment>
<evidence type="ECO:0000259" key="8">
    <source>
        <dbReference type="PROSITE" id="PS50850"/>
    </source>
</evidence>
<evidence type="ECO:0000313" key="9">
    <source>
        <dbReference type="EMBL" id="KAK2593210.1"/>
    </source>
</evidence>
<protein>
    <recommendedName>
        <fullName evidence="8">Major facilitator superfamily (MFS) profile domain-containing protein</fullName>
    </recommendedName>
</protein>
<dbReference type="InterPro" id="IPR011701">
    <property type="entry name" value="MFS"/>
</dbReference>
<feature type="domain" description="Major facilitator superfamily (MFS) profile" evidence="8">
    <location>
        <begin position="27"/>
        <end position="186"/>
    </location>
</feature>
<dbReference type="InterPro" id="IPR020846">
    <property type="entry name" value="MFS_dom"/>
</dbReference>
<gene>
    <name evidence="9" type="ORF">QQS21_009097</name>
</gene>
<evidence type="ECO:0000256" key="1">
    <source>
        <dbReference type="ARBA" id="ARBA00004141"/>
    </source>
</evidence>
<keyword evidence="6 7" id="KW-0472">Membrane</keyword>
<dbReference type="PROSITE" id="PS50850">
    <property type="entry name" value="MFS"/>
    <property type="match status" value="1"/>
</dbReference>
<dbReference type="Pfam" id="PF07690">
    <property type="entry name" value="MFS_1"/>
    <property type="match status" value="1"/>
</dbReference>
<dbReference type="PRINTS" id="PR01035">
    <property type="entry name" value="TCRTETA"/>
</dbReference>
<comment type="subcellular location">
    <subcellularLocation>
        <location evidence="1">Membrane</location>
        <topology evidence="1">Multi-pass membrane protein</topology>
    </subcellularLocation>
</comment>
<dbReference type="Proteomes" id="UP001251528">
    <property type="component" value="Unassembled WGS sequence"/>
</dbReference>
<organism evidence="9 10">
    <name type="scientific">Conoideocrella luteorostrata</name>
    <dbReference type="NCBI Taxonomy" id="1105319"/>
    <lineage>
        <taxon>Eukaryota</taxon>
        <taxon>Fungi</taxon>
        <taxon>Dikarya</taxon>
        <taxon>Ascomycota</taxon>
        <taxon>Pezizomycotina</taxon>
        <taxon>Sordariomycetes</taxon>
        <taxon>Hypocreomycetidae</taxon>
        <taxon>Hypocreales</taxon>
        <taxon>Clavicipitaceae</taxon>
        <taxon>Conoideocrella</taxon>
    </lineage>
</organism>
<dbReference type="PANTHER" id="PTHR23506:SF23">
    <property type="entry name" value="GH10249P"/>
    <property type="match status" value="1"/>
</dbReference>
<feature type="transmembrane region" description="Helical" evidence="7">
    <location>
        <begin position="68"/>
        <end position="92"/>
    </location>
</feature>
<keyword evidence="4 7" id="KW-0812">Transmembrane</keyword>
<feature type="transmembrane region" description="Helical" evidence="7">
    <location>
        <begin position="28"/>
        <end position="48"/>
    </location>
</feature>
<evidence type="ECO:0000256" key="4">
    <source>
        <dbReference type="ARBA" id="ARBA00022692"/>
    </source>
</evidence>
<evidence type="ECO:0000256" key="7">
    <source>
        <dbReference type="SAM" id="Phobius"/>
    </source>
</evidence>